<dbReference type="PRINTS" id="PR00326">
    <property type="entry name" value="GTP1OBG"/>
</dbReference>
<dbReference type="SUPFAM" id="SSF48403">
    <property type="entry name" value="Ankyrin repeat"/>
    <property type="match status" value="1"/>
</dbReference>
<name>A0A813B3Z2_9DINO</name>
<dbReference type="AlphaFoldDB" id="A0A813B3Z2"/>
<dbReference type="CDD" id="cd01878">
    <property type="entry name" value="HflX"/>
    <property type="match status" value="1"/>
</dbReference>
<dbReference type="SMART" id="SM00248">
    <property type="entry name" value="ANK"/>
    <property type="match status" value="2"/>
</dbReference>
<dbReference type="InterPro" id="IPR042108">
    <property type="entry name" value="GTPase_HflX_N_sf"/>
</dbReference>
<dbReference type="InterPro" id="IPR016496">
    <property type="entry name" value="GTPase_HflX"/>
</dbReference>
<dbReference type="InterPro" id="IPR030394">
    <property type="entry name" value="G_HFLX_dom"/>
</dbReference>
<dbReference type="Gene3D" id="1.25.40.20">
    <property type="entry name" value="Ankyrin repeat-containing domain"/>
    <property type="match status" value="1"/>
</dbReference>
<dbReference type="GO" id="GO:0043022">
    <property type="term" value="F:ribosome binding"/>
    <property type="evidence" value="ECO:0007669"/>
    <property type="project" value="TreeGrafter"/>
</dbReference>
<keyword evidence="1" id="KW-0040">ANK repeat</keyword>
<dbReference type="InterPro" id="IPR027417">
    <property type="entry name" value="P-loop_NTPase"/>
</dbReference>
<evidence type="ECO:0000256" key="2">
    <source>
        <dbReference type="SAM" id="MobiDB-lite"/>
    </source>
</evidence>
<feature type="region of interest" description="Disordered" evidence="2">
    <location>
        <begin position="275"/>
        <end position="301"/>
    </location>
</feature>
<dbReference type="PROSITE" id="PS51705">
    <property type="entry name" value="G_HFLX"/>
    <property type="match status" value="1"/>
</dbReference>
<dbReference type="PANTHER" id="PTHR10229">
    <property type="entry name" value="GTP-BINDING PROTEIN HFLX"/>
    <property type="match status" value="1"/>
</dbReference>
<evidence type="ECO:0000313" key="5">
    <source>
        <dbReference type="Proteomes" id="UP000601435"/>
    </source>
</evidence>
<dbReference type="InterPro" id="IPR036770">
    <property type="entry name" value="Ankyrin_rpt-contain_sf"/>
</dbReference>
<dbReference type="EMBL" id="CAJNJA010066808">
    <property type="protein sequence ID" value="CAE7890553.1"/>
    <property type="molecule type" value="Genomic_DNA"/>
</dbReference>
<dbReference type="PROSITE" id="PS50297">
    <property type="entry name" value="ANK_REP_REGION"/>
    <property type="match status" value="1"/>
</dbReference>
<dbReference type="Gene3D" id="3.40.50.300">
    <property type="entry name" value="P-loop containing nucleotide triphosphate hydrolases"/>
    <property type="match status" value="1"/>
</dbReference>
<dbReference type="Pfam" id="PF01926">
    <property type="entry name" value="MMR_HSR1"/>
    <property type="match status" value="1"/>
</dbReference>
<proteinExistence type="predicted"/>
<gene>
    <name evidence="4" type="primary">hflX</name>
    <name evidence="4" type="ORF">SNEC2469_LOCUS29573</name>
</gene>
<dbReference type="InterPro" id="IPR006073">
    <property type="entry name" value="GTP-bd"/>
</dbReference>
<dbReference type="SUPFAM" id="SSF52540">
    <property type="entry name" value="P-loop containing nucleoside triphosphate hydrolases"/>
    <property type="match status" value="1"/>
</dbReference>
<dbReference type="GO" id="GO:0005525">
    <property type="term" value="F:GTP binding"/>
    <property type="evidence" value="ECO:0007669"/>
    <property type="project" value="InterPro"/>
</dbReference>
<dbReference type="PANTHER" id="PTHR10229:SF0">
    <property type="entry name" value="GTP-BINDING PROTEIN 6-RELATED"/>
    <property type="match status" value="1"/>
</dbReference>
<protein>
    <submittedName>
        <fullName evidence="4">HflX protein</fullName>
    </submittedName>
</protein>
<dbReference type="OrthoDB" id="424315at2759"/>
<dbReference type="InterPro" id="IPR002110">
    <property type="entry name" value="Ankyrin_rpt"/>
</dbReference>
<dbReference type="PROSITE" id="PS50088">
    <property type="entry name" value="ANK_REPEAT"/>
    <property type="match status" value="1"/>
</dbReference>
<organism evidence="4 5">
    <name type="scientific">Symbiodinium necroappetens</name>
    <dbReference type="NCBI Taxonomy" id="1628268"/>
    <lineage>
        <taxon>Eukaryota</taxon>
        <taxon>Sar</taxon>
        <taxon>Alveolata</taxon>
        <taxon>Dinophyceae</taxon>
        <taxon>Suessiales</taxon>
        <taxon>Symbiodiniaceae</taxon>
        <taxon>Symbiodinium</taxon>
    </lineage>
</organism>
<dbReference type="Pfam" id="PF12796">
    <property type="entry name" value="Ank_2"/>
    <property type="match status" value="1"/>
</dbReference>
<evidence type="ECO:0000313" key="4">
    <source>
        <dbReference type="EMBL" id="CAE7890553.1"/>
    </source>
</evidence>
<keyword evidence="5" id="KW-1185">Reference proteome</keyword>
<accession>A0A813B3Z2</accession>
<sequence length="769" mass="83415">MPQGCASWQRTALMIAARHGQHDVVVRALETSCSQPQLDVVDEHGNTAVMIAAREGHQKVVEAIVAAGADLSIKNLAGQTAAEIAKTEEIRAVIAKGEAQAEAILRSILAMGGAETEAVSKSSGLGLGHSSLSDTQPAAQAPNFALQAFHSYPKSWPRLLRAWMSSFVPRVLFEISGQLLVGAVWPGSDTTTILSIQSDLRTMQTCRSALLSTRLVESFSDAACLVAEPKNCAGRIDGRPRALVVHPRLPGAKEALLSWDASEAVSLARAAGWDTGAPWQDTGEVATSSSEEEDSNELSGDADAIDDIGAYIARLERVDPRFFFHLKELCRVAVQVARHGADLLFVNASLSPVQQRHLEAAMDLAWHAQRRQQKYDMGASDINQSRIAVFDRARVVLAIFARRASSTVARLGIELAEAQEVKAKLGAGMVSGVTSQLQQVAHALGRLPGCDKLALLPRSGGARGVTTSFTSSPQITRQKQQRAIDEKRSRLREEIARLQSARGSRRQQRARDERQTIGLVGYTNVGKSAIVNRLTSSDLLVEDGVFVTLDVASRRCVLPSGRECYVLDSVGLIQGLPINVCEAVQATVQEMHEADVVLHVRDIAHPAREEQAELVREVLADAKIDMDRVVEVWNKADLVMQKEVRHLHYLHQQKDPTPVYTVSALTGSGFPKLLDGLQKMMEDLAIKAVPGFQSSTAVQVPQSGWCTVRMPQDLSKSQASDLWAFLHSDAAADTSVNTDEVTGEVLVTVRMSDSARARFLKRFGPGMLT</sequence>
<reference evidence="4" key="1">
    <citation type="submission" date="2021-02" db="EMBL/GenBank/DDBJ databases">
        <authorList>
            <person name="Dougan E. K."/>
            <person name="Rhodes N."/>
            <person name="Thang M."/>
            <person name="Chan C."/>
        </authorList>
    </citation>
    <scope>NUCLEOTIDE SEQUENCE</scope>
</reference>
<evidence type="ECO:0000259" key="3">
    <source>
        <dbReference type="PROSITE" id="PS51705"/>
    </source>
</evidence>
<feature type="domain" description="Hflx-type G" evidence="3">
    <location>
        <begin position="515"/>
        <end position="689"/>
    </location>
</feature>
<evidence type="ECO:0000256" key="1">
    <source>
        <dbReference type="PROSITE-ProRule" id="PRU00023"/>
    </source>
</evidence>
<dbReference type="GO" id="GO:0005737">
    <property type="term" value="C:cytoplasm"/>
    <property type="evidence" value="ECO:0007669"/>
    <property type="project" value="TreeGrafter"/>
</dbReference>
<comment type="caution">
    <text evidence="4">The sequence shown here is derived from an EMBL/GenBank/DDBJ whole genome shotgun (WGS) entry which is preliminary data.</text>
</comment>
<dbReference type="Proteomes" id="UP000601435">
    <property type="component" value="Unassembled WGS sequence"/>
</dbReference>
<dbReference type="Gene3D" id="3.40.50.11060">
    <property type="entry name" value="GTPase HflX, N-terminal domain"/>
    <property type="match status" value="1"/>
</dbReference>
<feature type="repeat" description="ANK" evidence="1">
    <location>
        <begin position="44"/>
        <end position="76"/>
    </location>
</feature>